<dbReference type="RefSeq" id="WP_306076952.1">
    <property type="nucleotide sequence ID" value="NZ_JAROBZ020000001.1"/>
</dbReference>
<reference evidence="2 3" key="1">
    <citation type="submission" date="2024-05" db="EMBL/GenBank/DDBJ databases">
        <authorList>
            <person name="Venkateswaran K."/>
        </authorList>
    </citation>
    <scope>NUCLEOTIDE SEQUENCE [LARGE SCALE GENOMIC DNA]</scope>
    <source>
        <strain evidence="2 3">179-C4-2-HS</strain>
    </source>
</reference>
<dbReference type="EMBL" id="JAROBZ020000001">
    <property type="protein sequence ID" value="MFB3166588.1"/>
    <property type="molecule type" value="Genomic_DNA"/>
</dbReference>
<comment type="caution">
    <text evidence="2">The sequence shown here is derived from an EMBL/GenBank/DDBJ whole genome shotgun (WGS) entry which is preliminary data.</text>
</comment>
<dbReference type="Proteomes" id="UP001241748">
    <property type="component" value="Unassembled WGS sequence"/>
</dbReference>
<accession>A0ABV4YPC9</accession>
<keyword evidence="3" id="KW-1185">Reference proteome</keyword>
<dbReference type="PROSITE" id="PS51257">
    <property type="entry name" value="PROKAR_LIPOPROTEIN"/>
    <property type="match status" value="1"/>
</dbReference>
<keyword evidence="1" id="KW-0175">Coiled coil</keyword>
<evidence type="ECO:0008006" key="4">
    <source>
        <dbReference type="Google" id="ProtNLM"/>
    </source>
</evidence>
<evidence type="ECO:0000313" key="3">
    <source>
        <dbReference type="Proteomes" id="UP001241748"/>
    </source>
</evidence>
<evidence type="ECO:0000313" key="2">
    <source>
        <dbReference type="EMBL" id="MFB3166588.1"/>
    </source>
</evidence>
<gene>
    <name evidence="2" type="ORF">P5G62_005650</name>
</gene>
<feature type="coiled-coil region" evidence="1">
    <location>
        <begin position="170"/>
        <end position="212"/>
    </location>
</feature>
<proteinExistence type="predicted"/>
<protein>
    <recommendedName>
        <fullName evidence="4">Lipoprotein</fullName>
    </recommendedName>
</protein>
<sequence length="290" mass="32845">MKRFFSILFFIFVLFALTGCGNEVFNEAMKKGKLALADRNYVEASNSFELALEEKDDNEAQILYEQTSIMVKAENFLKEKKFDEVINLLKKVQSMKNGSSMVKKDAKEREQSTIQHKELLVKFEQDLAKTQGYITNRSFPEAEAALATLQQETSTNELLKGESAKVATLAENLKSEKAKVAEEQRIVEENRKAEEQTKAEEAKKVAEAAEAVKPKTITKEQAIQNVKRYAEVPDNPNVFVEYEYQLENGDYVIHVYEVVIDVPATGEGHTATWGWYGVNKDSGIVYDALF</sequence>
<evidence type="ECO:0000256" key="1">
    <source>
        <dbReference type="SAM" id="Coils"/>
    </source>
</evidence>
<name>A0ABV4YPC9_9BACI</name>
<organism evidence="2 3">
    <name type="scientific">Neobacillus driksii</name>
    <dbReference type="NCBI Taxonomy" id="3035913"/>
    <lineage>
        <taxon>Bacteria</taxon>
        <taxon>Bacillati</taxon>
        <taxon>Bacillota</taxon>
        <taxon>Bacilli</taxon>
        <taxon>Bacillales</taxon>
        <taxon>Bacillaceae</taxon>
        <taxon>Neobacillus</taxon>
    </lineage>
</organism>